<sequence>MNKMNRKEFLIIVWKKILKPLIIVGILFFCGKISYSIFSNDKIKQFILLIIIGIGLLILISHLIEKLFNLLSENLSKAIPDTIKPSLRIIGKLFSYILPILLGMIIYHFGKEDWVTSSLILGALLIEKLKEIIKEEKQNITQNESRNHRHT</sequence>
<dbReference type="RefSeq" id="WP_348721672.1">
    <property type="nucleotide sequence ID" value="NZ_CAXJIO010000013.1"/>
</dbReference>
<proteinExistence type="predicted"/>
<gene>
    <name evidence="2" type="ORF">T190423A01A_40071</name>
</gene>
<feature type="transmembrane region" description="Helical" evidence="1">
    <location>
        <begin position="21"/>
        <end position="40"/>
    </location>
</feature>
<dbReference type="EMBL" id="CAXJIO010000013">
    <property type="protein sequence ID" value="CAL2103478.1"/>
    <property type="molecule type" value="Genomic_DNA"/>
</dbReference>
<keyword evidence="1" id="KW-0812">Transmembrane</keyword>
<feature type="transmembrane region" description="Helical" evidence="1">
    <location>
        <begin position="46"/>
        <end position="68"/>
    </location>
</feature>
<name>A0ABM9PD13_9FLAO</name>
<evidence type="ECO:0000313" key="2">
    <source>
        <dbReference type="EMBL" id="CAL2103478.1"/>
    </source>
</evidence>
<evidence type="ECO:0000313" key="3">
    <source>
        <dbReference type="Proteomes" id="UP001497527"/>
    </source>
</evidence>
<reference evidence="2 3" key="1">
    <citation type="submission" date="2024-05" db="EMBL/GenBank/DDBJ databases">
        <authorList>
            <person name="Duchaud E."/>
        </authorList>
    </citation>
    <scope>NUCLEOTIDE SEQUENCE [LARGE SCALE GENOMIC DNA]</scope>
    <source>
        <strain evidence="2">Ena-SAMPLE-TAB-13-05-2024-13:56:06:370-140308</strain>
    </source>
</reference>
<evidence type="ECO:0000256" key="1">
    <source>
        <dbReference type="SAM" id="Phobius"/>
    </source>
</evidence>
<keyword evidence="1" id="KW-1133">Transmembrane helix</keyword>
<accession>A0ABM9PD13</accession>
<comment type="caution">
    <text evidence="2">The sequence shown here is derived from an EMBL/GenBank/DDBJ whole genome shotgun (WGS) entry which is preliminary data.</text>
</comment>
<dbReference type="Proteomes" id="UP001497527">
    <property type="component" value="Unassembled WGS sequence"/>
</dbReference>
<keyword evidence="1" id="KW-0472">Membrane</keyword>
<feature type="transmembrane region" description="Helical" evidence="1">
    <location>
        <begin position="89"/>
        <end position="109"/>
    </location>
</feature>
<organism evidence="2 3">
    <name type="scientific">Tenacibaculum polynesiense</name>
    <dbReference type="NCBI Taxonomy" id="3137857"/>
    <lineage>
        <taxon>Bacteria</taxon>
        <taxon>Pseudomonadati</taxon>
        <taxon>Bacteroidota</taxon>
        <taxon>Flavobacteriia</taxon>
        <taxon>Flavobacteriales</taxon>
        <taxon>Flavobacteriaceae</taxon>
        <taxon>Tenacibaculum</taxon>
    </lineage>
</organism>
<keyword evidence="3" id="KW-1185">Reference proteome</keyword>
<protein>
    <submittedName>
        <fullName evidence="2">Uncharacterized protein</fullName>
    </submittedName>
</protein>